<gene>
    <name evidence="1" type="ORF">SAMN05421548_112153</name>
</gene>
<sequence>MNVEVFAQRMGLNEVIVKVTEATLTFVATGADRAPRKLPEVNDES</sequence>
<protein>
    <submittedName>
        <fullName evidence="1">Acyl-CoA thioesterase YciA</fullName>
    </submittedName>
</protein>
<evidence type="ECO:0000313" key="1">
    <source>
        <dbReference type="EMBL" id="SDC97000.1"/>
    </source>
</evidence>
<dbReference type="Proteomes" id="UP000198908">
    <property type="component" value="Unassembled WGS sequence"/>
</dbReference>
<proteinExistence type="predicted"/>
<name>A0A1G6QXA9_9BURK</name>
<dbReference type="STRING" id="416944.SAMN05421548_112153"/>
<keyword evidence="2" id="KW-1185">Reference proteome</keyword>
<reference evidence="2" key="1">
    <citation type="submission" date="2016-09" db="EMBL/GenBank/DDBJ databases">
        <authorList>
            <person name="Varghese N."/>
            <person name="Submissions S."/>
        </authorList>
    </citation>
    <scope>NUCLEOTIDE SEQUENCE [LARGE SCALE GENOMIC DNA]</scope>
    <source>
        <strain evidence="2">TNe-862</strain>
    </source>
</reference>
<evidence type="ECO:0000313" key="2">
    <source>
        <dbReference type="Proteomes" id="UP000198908"/>
    </source>
</evidence>
<dbReference type="EMBL" id="FMYQ01000012">
    <property type="protein sequence ID" value="SDC97000.1"/>
    <property type="molecule type" value="Genomic_DNA"/>
</dbReference>
<accession>A0A1G6QXA9</accession>
<dbReference type="AlphaFoldDB" id="A0A1G6QXA9"/>
<organism evidence="1 2">
    <name type="scientific">Paraburkholderia lycopersici</name>
    <dbReference type="NCBI Taxonomy" id="416944"/>
    <lineage>
        <taxon>Bacteria</taxon>
        <taxon>Pseudomonadati</taxon>
        <taxon>Pseudomonadota</taxon>
        <taxon>Betaproteobacteria</taxon>
        <taxon>Burkholderiales</taxon>
        <taxon>Burkholderiaceae</taxon>
        <taxon>Paraburkholderia</taxon>
    </lineage>
</organism>